<feature type="domain" description="ABC transporter" evidence="6">
    <location>
        <begin position="2"/>
        <end position="229"/>
    </location>
</feature>
<dbReference type="PANTHER" id="PTHR42788">
    <property type="entry name" value="TAURINE IMPORT ATP-BINDING PROTEIN-RELATED"/>
    <property type="match status" value="1"/>
</dbReference>
<dbReference type="InterPro" id="IPR003593">
    <property type="entry name" value="AAA+_ATPase"/>
</dbReference>
<dbReference type="InterPro" id="IPR003439">
    <property type="entry name" value="ABC_transporter-like_ATP-bd"/>
</dbReference>
<dbReference type="Gene3D" id="3.40.50.300">
    <property type="entry name" value="P-loop containing nucleotide triphosphate hydrolases"/>
    <property type="match status" value="1"/>
</dbReference>
<dbReference type="SUPFAM" id="SSF52540">
    <property type="entry name" value="P-loop containing nucleoside triphosphate hydrolases"/>
    <property type="match status" value="1"/>
</dbReference>
<dbReference type="EMBL" id="VWPK01000028">
    <property type="protein sequence ID" value="KAA5610742.1"/>
    <property type="molecule type" value="Genomic_DNA"/>
</dbReference>
<keyword evidence="2" id="KW-0813">Transport</keyword>
<dbReference type="RefSeq" id="WP_150042178.1">
    <property type="nucleotide sequence ID" value="NZ_OW485601.1"/>
</dbReference>
<accession>A0A5M6IR33</accession>
<sequence length="270" mass="29004">MLTLERLGRRFPNGTEALRDASLRLQQGDFVALLGPSGCGKSTLLRLIAGLDAPDAGRIHWDGGQAPAPGEIGFVFQDATLLPWASAAENVFLPLRLRGVARGTAGPAVQAALARVGLDGFAAALPRELSGGMRMRVSIARALVSRPRLLLMDEPFAALDEFTRHGLQEDLLALWRELSCSVVFVTHSIYEACFLARRIVLMTPRPGRIVTEIESRLTASPEARLDPAYAALVADVTHALQQIPTAEGPLAPSHAAAPAWAGQGWRQDRP</sequence>
<dbReference type="InterPro" id="IPR050166">
    <property type="entry name" value="ABC_transporter_ATP-bind"/>
</dbReference>
<organism evidence="7 8">
    <name type="scientific">Rhodovastum atsumiense</name>
    <dbReference type="NCBI Taxonomy" id="504468"/>
    <lineage>
        <taxon>Bacteria</taxon>
        <taxon>Pseudomonadati</taxon>
        <taxon>Pseudomonadota</taxon>
        <taxon>Alphaproteobacteria</taxon>
        <taxon>Acetobacterales</taxon>
        <taxon>Acetobacteraceae</taxon>
        <taxon>Rhodovastum</taxon>
    </lineage>
</organism>
<dbReference type="InterPro" id="IPR017871">
    <property type="entry name" value="ABC_transporter-like_CS"/>
</dbReference>
<evidence type="ECO:0000256" key="1">
    <source>
        <dbReference type="ARBA" id="ARBA00005417"/>
    </source>
</evidence>
<comment type="caution">
    <text evidence="7">The sequence shown here is derived from an EMBL/GenBank/DDBJ whole genome shotgun (WGS) entry which is preliminary data.</text>
</comment>
<evidence type="ECO:0000256" key="2">
    <source>
        <dbReference type="ARBA" id="ARBA00022448"/>
    </source>
</evidence>
<keyword evidence="4 7" id="KW-0067">ATP-binding</keyword>
<gene>
    <name evidence="7" type="ORF">F1189_17605</name>
</gene>
<dbReference type="SMART" id="SM00382">
    <property type="entry name" value="AAA"/>
    <property type="match status" value="1"/>
</dbReference>
<comment type="similarity">
    <text evidence="1">Belongs to the ABC transporter superfamily.</text>
</comment>
<keyword evidence="3" id="KW-0547">Nucleotide-binding</keyword>
<dbReference type="OrthoDB" id="7336028at2"/>
<evidence type="ECO:0000256" key="4">
    <source>
        <dbReference type="ARBA" id="ARBA00022840"/>
    </source>
</evidence>
<dbReference type="InterPro" id="IPR027417">
    <property type="entry name" value="P-loop_NTPase"/>
</dbReference>
<dbReference type="PROSITE" id="PS00211">
    <property type="entry name" value="ABC_TRANSPORTER_1"/>
    <property type="match status" value="1"/>
</dbReference>
<feature type="compositionally biased region" description="Low complexity" evidence="5">
    <location>
        <begin position="249"/>
        <end position="261"/>
    </location>
</feature>
<dbReference type="PROSITE" id="PS50893">
    <property type="entry name" value="ABC_TRANSPORTER_2"/>
    <property type="match status" value="1"/>
</dbReference>
<evidence type="ECO:0000256" key="3">
    <source>
        <dbReference type="ARBA" id="ARBA00022741"/>
    </source>
</evidence>
<evidence type="ECO:0000313" key="8">
    <source>
        <dbReference type="Proteomes" id="UP000325255"/>
    </source>
</evidence>
<keyword evidence="8" id="KW-1185">Reference proteome</keyword>
<evidence type="ECO:0000313" key="7">
    <source>
        <dbReference type="EMBL" id="KAA5610742.1"/>
    </source>
</evidence>
<evidence type="ECO:0000259" key="6">
    <source>
        <dbReference type="PROSITE" id="PS50893"/>
    </source>
</evidence>
<name>A0A5M6IR33_9PROT</name>
<proteinExistence type="inferred from homology"/>
<dbReference type="GO" id="GO:0005524">
    <property type="term" value="F:ATP binding"/>
    <property type="evidence" value="ECO:0007669"/>
    <property type="project" value="UniProtKB-KW"/>
</dbReference>
<evidence type="ECO:0000256" key="5">
    <source>
        <dbReference type="SAM" id="MobiDB-lite"/>
    </source>
</evidence>
<dbReference type="Pfam" id="PF00005">
    <property type="entry name" value="ABC_tran"/>
    <property type="match status" value="1"/>
</dbReference>
<dbReference type="CDD" id="cd03293">
    <property type="entry name" value="ABC_NrtD_SsuB_transporters"/>
    <property type="match status" value="1"/>
</dbReference>
<dbReference type="PANTHER" id="PTHR42788:SF19">
    <property type="entry name" value="ALIPHATIC SULFONATES IMPORT ATP-BINDING PROTEIN SSUB 2"/>
    <property type="match status" value="1"/>
</dbReference>
<reference evidence="7 8" key="1">
    <citation type="submission" date="2019-09" db="EMBL/GenBank/DDBJ databases">
        <title>Genome sequence of Rhodovastum atsumiense, a diverse member of the Acetobacteraceae family of non-sulfur purple photosynthetic bacteria.</title>
        <authorList>
            <person name="Meyer T."/>
            <person name="Kyndt J."/>
        </authorList>
    </citation>
    <scope>NUCLEOTIDE SEQUENCE [LARGE SCALE GENOMIC DNA]</scope>
    <source>
        <strain evidence="7 8">DSM 21279</strain>
    </source>
</reference>
<protein>
    <submittedName>
        <fullName evidence="7">ABC transporter ATP-binding protein</fullName>
    </submittedName>
</protein>
<feature type="region of interest" description="Disordered" evidence="5">
    <location>
        <begin position="248"/>
        <end position="270"/>
    </location>
</feature>
<dbReference type="Proteomes" id="UP000325255">
    <property type="component" value="Unassembled WGS sequence"/>
</dbReference>
<dbReference type="AlphaFoldDB" id="A0A5M6IR33"/>
<dbReference type="GO" id="GO:0016887">
    <property type="term" value="F:ATP hydrolysis activity"/>
    <property type="evidence" value="ECO:0007669"/>
    <property type="project" value="InterPro"/>
</dbReference>